<evidence type="ECO:0000313" key="1">
    <source>
        <dbReference type="EMBL" id="MBE9144808.1"/>
    </source>
</evidence>
<name>A0ABR9UEF7_9CYAN</name>
<reference evidence="1 2" key="1">
    <citation type="submission" date="2020-10" db="EMBL/GenBank/DDBJ databases">
        <authorList>
            <person name="Castelo-Branco R."/>
            <person name="Eusebio N."/>
            <person name="Adriana R."/>
            <person name="Vieira A."/>
            <person name="Brugerolle De Fraissinette N."/>
            <person name="Rezende De Castro R."/>
            <person name="Schneider M.P."/>
            <person name="Vasconcelos V."/>
            <person name="Leao P.N."/>
        </authorList>
    </citation>
    <scope>NUCLEOTIDE SEQUENCE [LARGE SCALE GENOMIC DNA]</scope>
    <source>
        <strain evidence="1 2">LEGE 06226</strain>
    </source>
</reference>
<comment type="caution">
    <text evidence="1">The sequence shown here is derived from an EMBL/GenBank/DDBJ whole genome shotgun (WGS) entry which is preliminary data.</text>
</comment>
<dbReference type="Proteomes" id="UP000640725">
    <property type="component" value="Unassembled WGS sequence"/>
</dbReference>
<dbReference type="EMBL" id="JADEWU010000040">
    <property type="protein sequence ID" value="MBE9144808.1"/>
    <property type="molecule type" value="Genomic_DNA"/>
</dbReference>
<accession>A0ABR9UEF7</accession>
<protein>
    <submittedName>
        <fullName evidence="1">Uncharacterized protein</fullName>
    </submittedName>
</protein>
<proteinExistence type="predicted"/>
<organism evidence="1 2">
    <name type="scientific">Planktothrix mougeotii LEGE 06226</name>
    <dbReference type="NCBI Taxonomy" id="1828728"/>
    <lineage>
        <taxon>Bacteria</taxon>
        <taxon>Bacillati</taxon>
        <taxon>Cyanobacteriota</taxon>
        <taxon>Cyanophyceae</taxon>
        <taxon>Oscillatoriophycideae</taxon>
        <taxon>Oscillatoriales</taxon>
        <taxon>Microcoleaceae</taxon>
        <taxon>Planktothrix</taxon>
    </lineage>
</organism>
<dbReference type="RefSeq" id="WP_193870307.1">
    <property type="nucleotide sequence ID" value="NZ_JADEWU010000040.1"/>
</dbReference>
<keyword evidence="2" id="KW-1185">Reference proteome</keyword>
<sequence length="101" mass="11423">MNQPLNIPSHSDLFEPTIKALKFLGGSGTVQEIYDKVCELQSFSEQQQSILHKQEATRDGAPVLDLIDGEQLCQILKDLNLGVETKMIEVVEIDQNWFNHL</sequence>
<gene>
    <name evidence="1" type="ORF">IQ236_16510</name>
</gene>
<evidence type="ECO:0000313" key="2">
    <source>
        <dbReference type="Proteomes" id="UP000640725"/>
    </source>
</evidence>